<protein>
    <submittedName>
        <fullName evidence="2">DUF817 family protein</fullName>
    </submittedName>
</protein>
<dbReference type="AlphaFoldDB" id="A0A955L6C5"/>
<feature type="transmembrane region" description="Helical" evidence="1">
    <location>
        <begin position="64"/>
        <end position="81"/>
    </location>
</feature>
<feature type="transmembrane region" description="Helical" evidence="1">
    <location>
        <begin position="12"/>
        <end position="33"/>
    </location>
</feature>
<dbReference type="Pfam" id="PF05675">
    <property type="entry name" value="DUF817"/>
    <property type="match status" value="1"/>
</dbReference>
<feature type="transmembrane region" description="Helical" evidence="1">
    <location>
        <begin position="188"/>
        <end position="207"/>
    </location>
</feature>
<accession>A0A955L6C5</accession>
<dbReference type="EMBL" id="JAGQLK010000117">
    <property type="protein sequence ID" value="MCA9383709.1"/>
    <property type="molecule type" value="Genomic_DNA"/>
</dbReference>
<gene>
    <name evidence="2" type="ORF">KC909_05040</name>
</gene>
<dbReference type="PIRSF" id="PIRSF009141">
    <property type="entry name" value="UCP009141"/>
    <property type="match status" value="1"/>
</dbReference>
<organism evidence="2 3">
    <name type="scientific">Candidatus Dojkabacteria bacterium</name>
    <dbReference type="NCBI Taxonomy" id="2099670"/>
    <lineage>
        <taxon>Bacteria</taxon>
        <taxon>Candidatus Dojkabacteria</taxon>
    </lineage>
</organism>
<evidence type="ECO:0000313" key="2">
    <source>
        <dbReference type="EMBL" id="MCA9383709.1"/>
    </source>
</evidence>
<dbReference type="Proteomes" id="UP000783287">
    <property type="component" value="Unassembled WGS sequence"/>
</dbReference>
<keyword evidence="1" id="KW-0812">Transmembrane</keyword>
<sequence length="254" mass="30192">MIKELALFTIKQAKSCIFPVSIFSVLFISNFWVPNFLHRYDFILLCLVIIQTIFILLKQETKQELLVIFSFHFFGLFFEIFKVNQGVWSYPEDAIFKIFQVPVYSGFMYAAVATYVIHAWKNLKLQLLNWPQTKYVLVVSSIIYLNFFTNHYIYDFRWVIIVAIIFLFKKTSFNFQVSEKVRNISASLSFLLISFFIWMAENISTLLKAWQYPHQSDAWSVVDIRIISSWFLLVIFVVTLTITLSQKYKEHRIE</sequence>
<evidence type="ECO:0000256" key="1">
    <source>
        <dbReference type="SAM" id="Phobius"/>
    </source>
</evidence>
<keyword evidence="1" id="KW-1133">Transmembrane helix</keyword>
<reference evidence="2" key="2">
    <citation type="journal article" date="2021" name="Microbiome">
        <title>Successional dynamics and alternative stable states in a saline activated sludge microbial community over 9 years.</title>
        <authorList>
            <person name="Wang Y."/>
            <person name="Ye J."/>
            <person name="Ju F."/>
            <person name="Liu L."/>
            <person name="Boyd J.A."/>
            <person name="Deng Y."/>
            <person name="Parks D.H."/>
            <person name="Jiang X."/>
            <person name="Yin X."/>
            <person name="Woodcroft B.J."/>
            <person name="Tyson G.W."/>
            <person name="Hugenholtz P."/>
            <person name="Polz M.F."/>
            <person name="Zhang T."/>
        </authorList>
    </citation>
    <scope>NUCLEOTIDE SEQUENCE</scope>
    <source>
        <strain evidence="2">HKST-UBA14</strain>
    </source>
</reference>
<feature type="transmembrane region" description="Helical" evidence="1">
    <location>
        <begin position="227"/>
        <end position="245"/>
    </location>
</feature>
<name>A0A955L6C5_9BACT</name>
<feature type="transmembrane region" description="Helical" evidence="1">
    <location>
        <begin position="101"/>
        <end position="120"/>
    </location>
</feature>
<evidence type="ECO:0000313" key="3">
    <source>
        <dbReference type="Proteomes" id="UP000783287"/>
    </source>
</evidence>
<proteinExistence type="predicted"/>
<feature type="transmembrane region" description="Helical" evidence="1">
    <location>
        <begin position="39"/>
        <end position="57"/>
    </location>
</feature>
<reference evidence="2" key="1">
    <citation type="submission" date="2020-04" db="EMBL/GenBank/DDBJ databases">
        <authorList>
            <person name="Zhang T."/>
        </authorList>
    </citation>
    <scope>NUCLEOTIDE SEQUENCE</scope>
    <source>
        <strain evidence="2">HKST-UBA14</strain>
    </source>
</reference>
<comment type="caution">
    <text evidence="2">The sequence shown here is derived from an EMBL/GenBank/DDBJ whole genome shotgun (WGS) entry which is preliminary data.</text>
</comment>
<dbReference type="InterPro" id="IPR008535">
    <property type="entry name" value="DUF817"/>
</dbReference>
<keyword evidence="1" id="KW-0472">Membrane</keyword>